<evidence type="ECO:0008006" key="3">
    <source>
        <dbReference type="Google" id="ProtNLM"/>
    </source>
</evidence>
<evidence type="ECO:0000313" key="2">
    <source>
        <dbReference type="Proteomes" id="UP000461162"/>
    </source>
</evidence>
<gene>
    <name evidence="1" type="ORF">GKC30_03045</name>
</gene>
<proteinExistence type="predicted"/>
<dbReference type="RefSeq" id="WP_155932206.1">
    <property type="nucleotide sequence ID" value="NZ_WODC01000001.1"/>
</dbReference>
<evidence type="ECO:0000313" key="1">
    <source>
        <dbReference type="EMBL" id="MUM76606.1"/>
    </source>
</evidence>
<accession>A0A7K1KKJ7</accession>
<sequence length="204" mass="23111">MKKLTPNGAFRKLAAIYDAMVSRYVESAQVIGLTCDDCAENCCLTFFQHHTYVEWAYLWEGLAALPPERLEAVRQRAHEYVEQAREALSRGLRPRVMCPLNLDREQGLCGLYDHRLMICRMHGVPNELVRPDGRRVSFPGCQRCQGLTEGLRAGGHAVPVVDRTPLYKELAALEMRFVGANLRRLPKVDHTIAEMIVLGPPRLK</sequence>
<protein>
    <recommendedName>
        <fullName evidence="3">YkgJ family cysteine cluster protein</fullName>
    </recommendedName>
</protein>
<organism evidence="1 2">
    <name type="scientific">Pseudodesulfovibrio alkaliphilus</name>
    <dbReference type="NCBI Taxonomy" id="2661613"/>
    <lineage>
        <taxon>Bacteria</taxon>
        <taxon>Pseudomonadati</taxon>
        <taxon>Thermodesulfobacteriota</taxon>
        <taxon>Desulfovibrionia</taxon>
        <taxon>Desulfovibrionales</taxon>
        <taxon>Desulfovibrionaceae</taxon>
    </lineage>
</organism>
<dbReference type="Proteomes" id="UP000461162">
    <property type="component" value="Unassembled WGS sequence"/>
</dbReference>
<name>A0A7K1KKJ7_9BACT</name>
<dbReference type="AlphaFoldDB" id="A0A7K1KKJ7"/>
<dbReference type="EMBL" id="WODC01000001">
    <property type="protein sequence ID" value="MUM76606.1"/>
    <property type="molecule type" value="Genomic_DNA"/>
</dbReference>
<reference evidence="1 2" key="1">
    <citation type="submission" date="2019-11" db="EMBL/GenBank/DDBJ databases">
        <title>Pseudodesulfovibrio alkaliphilus, sp. nov., an alkaliphilic sulfate-reducing bacteria from mud volcano of Taman peninsula, Russia.</title>
        <authorList>
            <person name="Frolova A."/>
            <person name="Merkel A.Y."/>
            <person name="Slobodkin A.I."/>
        </authorList>
    </citation>
    <scope>NUCLEOTIDE SEQUENCE [LARGE SCALE GENOMIC DNA]</scope>
    <source>
        <strain evidence="1 2">F-1</strain>
    </source>
</reference>
<keyword evidence="2" id="KW-1185">Reference proteome</keyword>
<comment type="caution">
    <text evidence="1">The sequence shown here is derived from an EMBL/GenBank/DDBJ whole genome shotgun (WGS) entry which is preliminary data.</text>
</comment>